<keyword evidence="4" id="KW-0464">Manganese</keyword>
<dbReference type="GeneID" id="89972288"/>
<dbReference type="EMBL" id="JAVRRD010000018">
    <property type="protein sequence ID" value="KAK5049990.1"/>
    <property type="molecule type" value="Genomic_DNA"/>
</dbReference>
<evidence type="ECO:0000256" key="4">
    <source>
        <dbReference type="ARBA" id="ARBA00023211"/>
    </source>
</evidence>
<dbReference type="Gene3D" id="3.10.310.20">
    <property type="entry name" value="DHHA2 domain"/>
    <property type="match status" value="1"/>
</dbReference>
<evidence type="ECO:0000313" key="7">
    <source>
        <dbReference type="EMBL" id="KAK5049990.1"/>
    </source>
</evidence>
<dbReference type="SMART" id="SM01131">
    <property type="entry name" value="DHHA2"/>
    <property type="match status" value="1"/>
</dbReference>
<dbReference type="Pfam" id="PF01368">
    <property type="entry name" value="DHH"/>
    <property type="match status" value="1"/>
</dbReference>
<accession>A0AAV9N594</accession>
<evidence type="ECO:0000256" key="2">
    <source>
        <dbReference type="ARBA" id="ARBA00022723"/>
    </source>
</evidence>
<gene>
    <name evidence="7" type="ORF">LTR84_004109</name>
</gene>
<dbReference type="InterPro" id="IPR004097">
    <property type="entry name" value="DHHA2"/>
</dbReference>
<keyword evidence="8" id="KW-1185">Reference proteome</keyword>
<feature type="region of interest" description="Disordered" evidence="5">
    <location>
        <begin position="344"/>
        <end position="372"/>
    </location>
</feature>
<evidence type="ECO:0000256" key="1">
    <source>
        <dbReference type="ARBA" id="ARBA00001936"/>
    </source>
</evidence>
<dbReference type="SUPFAM" id="SSF64182">
    <property type="entry name" value="DHH phosphoesterases"/>
    <property type="match status" value="1"/>
</dbReference>
<name>A0AAV9N594_9EURO</name>
<keyword evidence="3" id="KW-0378">Hydrolase</keyword>
<organism evidence="7 8">
    <name type="scientific">Exophiala bonariae</name>
    <dbReference type="NCBI Taxonomy" id="1690606"/>
    <lineage>
        <taxon>Eukaryota</taxon>
        <taxon>Fungi</taxon>
        <taxon>Dikarya</taxon>
        <taxon>Ascomycota</taxon>
        <taxon>Pezizomycotina</taxon>
        <taxon>Eurotiomycetes</taxon>
        <taxon>Chaetothyriomycetidae</taxon>
        <taxon>Chaetothyriales</taxon>
        <taxon>Herpotrichiellaceae</taxon>
        <taxon>Exophiala</taxon>
    </lineage>
</organism>
<protein>
    <recommendedName>
        <fullName evidence="6">DHHA2 domain-containing protein</fullName>
    </recommendedName>
</protein>
<dbReference type="Proteomes" id="UP001358417">
    <property type="component" value="Unassembled WGS sequence"/>
</dbReference>
<evidence type="ECO:0000259" key="6">
    <source>
        <dbReference type="SMART" id="SM01131"/>
    </source>
</evidence>
<dbReference type="PANTHER" id="PTHR12112">
    <property type="entry name" value="BNIP - RELATED"/>
    <property type="match status" value="1"/>
</dbReference>
<dbReference type="InterPro" id="IPR038222">
    <property type="entry name" value="DHHA2_dom_sf"/>
</dbReference>
<feature type="region of interest" description="Disordered" evidence="5">
    <location>
        <begin position="131"/>
        <end position="151"/>
    </location>
</feature>
<evidence type="ECO:0000256" key="3">
    <source>
        <dbReference type="ARBA" id="ARBA00022801"/>
    </source>
</evidence>
<dbReference type="GO" id="GO:0005737">
    <property type="term" value="C:cytoplasm"/>
    <property type="evidence" value="ECO:0007669"/>
    <property type="project" value="InterPro"/>
</dbReference>
<feature type="domain" description="DHHA2" evidence="6">
    <location>
        <begin position="377"/>
        <end position="540"/>
    </location>
</feature>
<sequence length="543" mass="58783">MADETTMPPLSTYLSRLRTTVFPDSIYGLQSSIATPLRSSQINNKNVTLVMGNPSADLDSFISAVVLSYFYNHRQSRTAAGTTKHSESSAPIAPTLYVPILNLPAVRSGDLWRQRPEFAVALKIALGKPVGQEQSSEGDGLNGKANGGKEGPEELEQVITIGDVKDDESSTLHALFSSKAAGPGQAAESVFSSAATTDGQSKQALLLVDHNSPSIPGLDDETIKARFNVVGCVDHHIDEAYVPKDVEPRVVTTGIGSCTSLVVEHLRQQGLWPEGGSEKSDVGSARDNGEQGNADEGLLQIAKLALAPILIDTSNLRARGDKCSDTDREAVRFLETVISNHTGSAQDVATSSSSSRQQQHQQSQLQSQSRWDRTSEYDAISTAKSNSLSLLTMQETFDRDYKAWVEVTTGSSNSQKVNIGTTSLVKPLSWLIEHAGGRQQFVDEIEKFALDPARELGVFAMLTRTGTGKKEAAVIVMDEGVKGVVEAFEKGGVELRLQGWEEDGDLLKLLRERFVNVAVWWMGDTSKSRKQVAPLLRDVVKSL</sequence>
<comment type="cofactor">
    <cofactor evidence="1">
        <name>Mn(2+)</name>
        <dbReference type="ChEBI" id="CHEBI:29035"/>
    </cofactor>
</comment>
<evidence type="ECO:0000313" key="8">
    <source>
        <dbReference type="Proteomes" id="UP001358417"/>
    </source>
</evidence>
<dbReference type="InterPro" id="IPR001667">
    <property type="entry name" value="DDH_dom"/>
</dbReference>
<keyword evidence="2" id="KW-0479">Metal-binding</keyword>
<proteinExistence type="predicted"/>
<dbReference type="GO" id="GO:0046872">
    <property type="term" value="F:metal ion binding"/>
    <property type="evidence" value="ECO:0007669"/>
    <property type="project" value="UniProtKB-KW"/>
</dbReference>
<dbReference type="AlphaFoldDB" id="A0AAV9N594"/>
<comment type="caution">
    <text evidence="7">The sequence shown here is derived from an EMBL/GenBank/DDBJ whole genome shotgun (WGS) entry which is preliminary data.</text>
</comment>
<dbReference type="Pfam" id="PF02833">
    <property type="entry name" value="DHHA2"/>
    <property type="match status" value="1"/>
</dbReference>
<feature type="compositionally biased region" description="Low complexity" evidence="5">
    <location>
        <begin position="351"/>
        <end position="369"/>
    </location>
</feature>
<reference evidence="7 8" key="1">
    <citation type="submission" date="2023-08" db="EMBL/GenBank/DDBJ databases">
        <title>Black Yeasts Isolated from many extreme environments.</title>
        <authorList>
            <person name="Coleine C."/>
            <person name="Stajich J.E."/>
            <person name="Selbmann L."/>
        </authorList>
    </citation>
    <scope>NUCLEOTIDE SEQUENCE [LARGE SCALE GENOMIC DNA]</scope>
    <source>
        <strain evidence="7 8">CCFEE 5792</strain>
    </source>
</reference>
<dbReference type="PANTHER" id="PTHR12112:SF39">
    <property type="entry name" value="EG:152A3.5 PROTEIN (FBGN0003116_PN PROTEIN)"/>
    <property type="match status" value="1"/>
</dbReference>
<dbReference type="Gene3D" id="3.90.1640.10">
    <property type="entry name" value="inorganic pyrophosphatase (n-terminal core)"/>
    <property type="match status" value="1"/>
</dbReference>
<dbReference type="GO" id="GO:0004309">
    <property type="term" value="F:exopolyphosphatase activity"/>
    <property type="evidence" value="ECO:0007669"/>
    <property type="project" value="TreeGrafter"/>
</dbReference>
<evidence type="ECO:0000256" key="5">
    <source>
        <dbReference type="SAM" id="MobiDB-lite"/>
    </source>
</evidence>
<dbReference type="InterPro" id="IPR038763">
    <property type="entry name" value="DHH_sf"/>
</dbReference>
<dbReference type="RefSeq" id="XP_064704800.1">
    <property type="nucleotide sequence ID" value="XM_064847688.1"/>
</dbReference>
<feature type="region of interest" description="Disordered" evidence="5">
    <location>
        <begin position="271"/>
        <end position="293"/>
    </location>
</feature>